<organism evidence="3 4">
    <name type="scientific">Spiroplasma cantharicola</name>
    <dbReference type="NCBI Taxonomy" id="362837"/>
    <lineage>
        <taxon>Bacteria</taxon>
        <taxon>Bacillati</taxon>
        <taxon>Mycoplasmatota</taxon>
        <taxon>Mollicutes</taxon>
        <taxon>Entomoplasmatales</taxon>
        <taxon>Spiroplasmataceae</taxon>
        <taxon>Spiroplasma</taxon>
    </lineage>
</organism>
<dbReference type="EMBL" id="CP012622">
    <property type="protein sequence ID" value="ALD66812.1"/>
    <property type="molecule type" value="Genomic_DNA"/>
</dbReference>
<protein>
    <submittedName>
        <fullName evidence="3">DeoR family transcriptional regulator</fullName>
    </submittedName>
</protein>
<proteinExistence type="predicted"/>
<dbReference type="PATRIC" id="fig|362837.3.peg.922"/>
<dbReference type="InterPro" id="IPR014036">
    <property type="entry name" value="DeoR-like_C"/>
</dbReference>
<evidence type="ECO:0000313" key="3">
    <source>
        <dbReference type="EMBL" id="ALD66812.1"/>
    </source>
</evidence>
<dbReference type="STRING" id="362837.SCANT_v1c09060"/>
<evidence type="ECO:0000256" key="1">
    <source>
        <dbReference type="ARBA" id="ARBA00022491"/>
    </source>
</evidence>
<dbReference type="SMART" id="SM01134">
    <property type="entry name" value="DeoRC"/>
    <property type="match status" value="1"/>
</dbReference>
<dbReference type="KEGG" id="scj:SCANT_v1c09060"/>
<name>A0A0M4K263_9MOLU</name>
<keyword evidence="1" id="KW-0678">Repressor</keyword>
<accession>A0A0M4K263</accession>
<evidence type="ECO:0000259" key="2">
    <source>
        <dbReference type="Pfam" id="PF00455"/>
    </source>
</evidence>
<dbReference type="PANTHER" id="PTHR30363">
    <property type="entry name" value="HTH-TYPE TRANSCRIPTIONAL REGULATOR SRLR-RELATED"/>
    <property type="match status" value="1"/>
</dbReference>
<dbReference type="SUPFAM" id="SSF100950">
    <property type="entry name" value="NagB/RpiA/CoA transferase-like"/>
    <property type="match status" value="1"/>
</dbReference>
<sequence length="256" mass="29122">MKSHNKSERVNIYLSNLNDQINLNMKSFIKIGHDYNIPEITVRRDVKFLEKMGYLKIDMGLMNFVKNKDYEITRNEKLQTNKEKKQIIAIKANELISSSEIFVGPGTTCETFIRAITKNINVLYTNGMEIARIANNSPNIHHVVIIGGRLRPQSTAMCGPIANRALETLKFAQSFITVTNVDQNLYLYNNHEDEAEFINNLINVTKETICLIDSSKINNLVKGNLICNIEKINTLVVDKLPDEEILSKIPPTIKNV</sequence>
<dbReference type="RefSeq" id="WP_053946560.1">
    <property type="nucleotide sequence ID" value="NZ_CP012622.1"/>
</dbReference>
<dbReference type="InterPro" id="IPR037171">
    <property type="entry name" value="NagB/RpiA_transferase-like"/>
</dbReference>
<dbReference type="Pfam" id="PF00455">
    <property type="entry name" value="DeoRC"/>
    <property type="match status" value="1"/>
</dbReference>
<dbReference type="AlphaFoldDB" id="A0A0M4K263"/>
<dbReference type="OrthoDB" id="390201at2"/>
<gene>
    <name evidence="3" type="ORF">SCANT_v1c09060</name>
</gene>
<dbReference type="PANTHER" id="PTHR30363:SF4">
    <property type="entry name" value="GLYCEROL-3-PHOSPHATE REGULON REPRESSOR"/>
    <property type="match status" value="1"/>
</dbReference>
<reference evidence="3 4" key="1">
    <citation type="journal article" date="2015" name="Genome Announc.">
        <title>Complete Genome Sequence of Spiroplasma cantharicola CC-1T (DSM 21588), a Bacterium Isolated from Soldier Beetle (Cantharis carolinus).</title>
        <authorList>
            <person name="Lo W.S."/>
            <person name="Liu P.Y."/>
            <person name="Kuo C.H."/>
        </authorList>
    </citation>
    <scope>NUCLEOTIDE SEQUENCE [LARGE SCALE GENOMIC DNA]</scope>
    <source>
        <strain evidence="3 4">CC-1</strain>
    </source>
</reference>
<dbReference type="Proteomes" id="UP000063919">
    <property type="component" value="Chromosome"/>
</dbReference>
<feature type="domain" description="DeoR-like transcriptional repressor C-terminal sensor" evidence="2">
    <location>
        <begin position="81"/>
        <end position="239"/>
    </location>
</feature>
<keyword evidence="4" id="KW-1185">Reference proteome</keyword>
<evidence type="ECO:0000313" key="4">
    <source>
        <dbReference type="Proteomes" id="UP000063919"/>
    </source>
</evidence>
<dbReference type="InterPro" id="IPR050313">
    <property type="entry name" value="Carb_Metab_HTH_regulators"/>
</dbReference>